<organism evidence="6 7">
    <name type="scientific">Dyella caseinilytica</name>
    <dbReference type="NCBI Taxonomy" id="1849581"/>
    <lineage>
        <taxon>Bacteria</taxon>
        <taxon>Pseudomonadati</taxon>
        <taxon>Pseudomonadota</taxon>
        <taxon>Gammaproteobacteria</taxon>
        <taxon>Lysobacterales</taxon>
        <taxon>Rhodanobacteraceae</taxon>
        <taxon>Dyella</taxon>
    </lineage>
</organism>
<dbReference type="Gene3D" id="3.40.190.290">
    <property type="match status" value="2"/>
</dbReference>
<comment type="similarity">
    <text evidence="1">Belongs to the LysR transcriptional regulatory family.</text>
</comment>
<accession>A0ABX7GUD5</accession>
<dbReference type="CDD" id="cd08474">
    <property type="entry name" value="PBP2_CrgA_like_5"/>
    <property type="match status" value="1"/>
</dbReference>
<keyword evidence="2" id="KW-0805">Transcription regulation</keyword>
<feature type="domain" description="HTH lysR-type" evidence="5">
    <location>
        <begin position="152"/>
        <end position="209"/>
    </location>
</feature>
<dbReference type="InterPro" id="IPR058163">
    <property type="entry name" value="LysR-type_TF_proteobact-type"/>
</dbReference>
<dbReference type="InterPro" id="IPR000847">
    <property type="entry name" value="LysR_HTH_N"/>
</dbReference>
<dbReference type="InterPro" id="IPR005119">
    <property type="entry name" value="LysR_subst-bd"/>
</dbReference>
<dbReference type="SUPFAM" id="SSF46785">
    <property type="entry name" value="Winged helix' DNA-binding domain"/>
    <property type="match status" value="2"/>
</dbReference>
<evidence type="ECO:0000259" key="5">
    <source>
        <dbReference type="PROSITE" id="PS50931"/>
    </source>
</evidence>
<proteinExistence type="inferred from homology"/>
<evidence type="ECO:0000256" key="3">
    <source>
        <dbReference type="ARBA" id="ARBA00023125"/>
    </source>
</evidence>
<dbReference type="EMBL" id="CP064030">
    <property type="protein sequence ID" value="QRN53895.1"/>
    <property type="molecule type" value="Genomic_DNA"/>
</dbReference>
<dbReference type="Gene3D" id="1.10.10.10">
    <property type="entry name" value="Winged helix-like DNA-binding domain superfamily/Winged helix DNA-binding domain"/>
    <property type="match status" value="2"/>
</dbReference>
<feature type="domain" description="HTH lysR-type" evidence="5">
    <location>
        <begin position="3"/>
        <end position="60"/>
    </location>
</feature>
<dbReference type="PANTHER" id="PTHR30537">
    <property type="entry name" value="HTH-TYPE TRANSCRIPTIONAL REGULATOR"/>
    <property type="match status" value="1"/>
</dbReference>
<dbReference type="Proteomes" id="UP000663181">
    <property type="component" value="Chromosome"/>
</dbReference>
<sequence>MTTDLSDLNAFIAVARAGGFRDAARAGNMSPSGLSEAVRRLESQLGVRLLNRNTRSVVPTEVGKRLLDRLGPALAEVESALDVVNSARDKPVGILRLNVPVSAARLVLPQILPRFLAAYPDIQVEIVAEDSFVDMLAAGCDAGIRYDERLETDLSDLNAFIAVARAGGFRDAARAGNMSPSGLSEAVRRLESQLGVRLLNRNTRSVVPTEVGKRLLDRLGPALAEVESALDVVNSARDKPVGILRLNVPVSAARLVLPQILPRFLAAYPDIQVEIVAEDSFVDMLAAGCDAGIRYDERLEQDMIAIPIGPRFQRFATAAAPSYLDRHGRPEHPRDLLAHACLRGRFGSGVMPPWEFERDGELIRIEPVGPLIVRIGGATELIIDAAVAGTGVIYLFEDWLRPLLDSGALEPMLEPWWPRFTGPFLYFPERRLMPAPLRAFVDFIKNLSSEP</sequence>
<dbReference type="PROSITE" id="PS50931">
    <property type="entry name" value="HTH_LYSR"/>
    <property type="match status" value="2"/>
</dbReference>
<dbReference type="InterPro" id="IPR036390">
    <property type="entry name" value="WH_DNA-bd_sf"/>
</dbReference>
<reference evidence="6 7" key="1">
    <citation type="submission" date="2020-10" db="EMBL/GenBank/DDBJ databases">
        <title>Phylogeny of dyella-like bacteria.</title>
        <authorList>
            <person name="Fu J."/>
        </authorList>
    </citation>
    <scope>NUCLEOTIDE SEQUENCE [LARGE SCALE GENOMIC DNA]</scope>
    <source>
        <strain evidence="6 7">DHOB09</strain>
    </source>
</reference>
<name>A0ABX7GUD5_9GAMM</name>
<keyword evidence="3" id="KW-0238">DNA-binding</keyword>
<evidence type="ECO:0000313" key="6">
    <source>
        <dbReference type="EMBL" id="QRN53895.1"/>
    </source>
</evidence>
<keyword evidence="7" id="KW-1185">Reference proteome</keyword>
<gene>
    <name evidence="6" type="ORF">ISN74_00285</name>
</gene>
<evidence type="ECO:0000256" key="4">
    <source>
        <dbReference type="ARBA" id="ARBA00023163"/>
    </source>
</evidence>
<evidence type="ECO:0000256" key="2">
    <source>
        <dbReference type="ARBA" id="ARBA00023015"/>
    </source>
</evidence>
<protein>
    <submittedName>
        <fullName evidence="6">LysR family transcriptional regulator</fullName>
    </submittedName>
</protein>
<dbReference type="PANTHER" id="PTHR30537:SF5">
    <property type="entry name" value="HTH-TYPE TRANSCRIPTIONAL ACTIVATOR TTDR-RELATED"/>
    <property type="match status" value="1"/>
</dbReference>
<evidence type="ECO:0000313" key="7">
    <source>
        <dbReference type="Proteomes" id="UP000663181"/>
    </source>
</evidence>
<dbReference type="InterPro" id="IPR036388">
    <property type="entry name" value="WH-like_DNA-bd_sf"/>
</dbReference>
<dbReference type="SUPFAM" id="SSF53850">
    <property type="entry name" value="Periplasmic binding protein-like II"/>
    <property type="match status" value="1"/>
</dbReference>
<evidence type="ECO:0000256" key="1">
    <source>
        <dbReference type="ARBA" id="ARBA00009437"/>
    </source>
</evidence>
<keyword evidence="4" id="KW-0804">Transcription</keyword>
<dbReference type="Pfam" id="PF00126">
    <property type="entry name" value="HTH_1"/>
    <property type="match status" value="2"/>
</dbReference>
<dbReference type="Pfam" id="PF03466">
    <property type="entry name" value="LysR_substrate"/>
    <property type="match status" value="1"/>
</dbReference>